<dbReference type="EMBL" id="BKCJ011495838">
    <property type="protein sequence ID" value="GFD38103.1"/>
    <property type="molecule type" value="Genomic_DNA"/>
</dbReference>
<dbReference type="GO" id="GO:0032259">
    <property type="term" value="P:methylation"/>
    <property type="evidence" value="ECO:0007669"/>
    <property type="project" value="UniProtKB-KW"/>
</dbReference>
<dbReference type="SMART" id="SM00508">
    <property type="entry name" value="PostSET"/>
    <property type="match status" value="1"/>
</dbReference>
<dbReference type="PROSITE" id="PS50868">
    <property type="entry name" value="POST_SET"/>
    <property type="match status" value="1"/>
</dbReference>
<organism evidence="2">
    <name type="scientific">Tanacetum cinerariifolium</name>
    <name type="common">Dalmatian daisy</name>
    <name type="synonym">Chrysanthemum cinerariifolium</name>
    <dbReference type="NCBI Taxonomy" id="118510"/>
    <lineage>
        <taxon>Eukaryota</taxon>
        <taxon>Viridiplantae</taxon>
        <taxon>Streptophyta</taxon>
        <taxon>Embryophyta</taxon>
        <taxon>Tracheophyta</taxon>
        <taxon>Spermatophyta</taxon>
        <taxon>Magnoliopsida</taxon>
        <taxon>eudicotyledons</taxon>
        <taxon>Gunneridae</taxon>
        <taxon>Pentapetalae</taxon>
        <taxon>asterids</taxon>
        <taxon>campanulids</taxon>
        <taxon>Asterales</taxon>
        <taxon>Asteraceae</taxon>
        <taxon>Asteroideae</taxon>
        <taxon>Anthemideae</taxon>
        <taxon>Anthemidinae</taxon>
        <taxon>Tanacetum</taxon>
    </lineage>
</organism>
<sequence length="50" mass="5813">YDYRFFSIDEQLPCYCGFPSCRGVVNDNDAEAQMAKLYAPRSELKDWNGE</sequence>
<keyword evidence="2" id="KW-0489">Methyltransferase</keyword>
<dbReference type="GO" id="GO:0008168">
    <property type="term" value="F:methyltransferase activity"/>
    <property type="evidence" value="ECO:0007669"/>
    <property type="project" value="UniProtKB-KW"/>
</dbReference>
<proteinExistence type="predicted"/>
<dbReference type="AlphaFoldDB" id="A0A699VUS1"/>
<dbReference type="InterPro" id="IPR003616">
    <property type="entry name" value="Post-SET_dom"/>
</dbReference>
<name>A0A699VUS1_TANCI</name>
<protein>
    <submittedName>
        <fullName evidence="2">Histone-lysine N-methyltransferase ATX2-like</fullName>
    </submittedName>
</protein>
<evidence type="ECO:0000313" key="2">
    <source>
        <dbReference type="EMBL" id="GFD38103.1"/>
    </source>
</evidence>
<evidence type="ECO:0000259" key="1">
    <source>
        <dbReference type="PROSITE" id="PS50868"/>
    </source>
</evidence>
<feature type="non-terminal residue" evidence="2">
    <location>
        <position position="1"/>
    </location>
</feature>
<gene>
    <name evidence="2" type="ORF">Tci_910072</name>
</gene>
<keyword evidence="2" id="KW-0808">Transferase</keyword>
<feature type="domain" description="Post-SET" evidence="1">
    <location>
        <begin position="10"/>
        <end position="26"/>
    </location>
</feature>
<accession>A0A699VUS1</accession>
<reference evidence="2" key="1">
    <citation type="journal article" date="2019" name="Sci. Rep.">
        <title>Draft genome of Tanacetum cinerariifolium, the natural source of mosquito coil.</title>
        <authorList>
            <person name="Yamashiro T."/>
            <person name="Shiraishi A."/>
            <person name="Satake H."/>
            <person name="Nakayama K."/>
        </authorList>
    </citation>
    <scope>NUCLEOTIDE SEQUENCE</scope>
</reference>
<comment type="caution">
    <text evidence="2">The sequence shown here is derived from an EMBL/GenBank/DDBJ whole genome shotgun (WGS) entry which is preliminary data.</text>
</comment>